<evidence type="ECO:0000256" key="1">
    <source>
        <dbReference type="SAM" id="Phobius"/>
    </source>
</evidence>
<dbReference type="RefSeq" id="YP_009214112.1">
    <property type="nucleotide sequence ID" value="NC_028957.1"/>
</dbReference>
<sequence>MSIENEYAVICAAVAGLLIAWVIGKVIDS</sequence>
<gene>
    <name evidence="2" type="ORF">VR26_275</name>
</gene>
<name>A0A0A7HDS4_9CAUD</name>
<dbReference type="Proteomes" id="UP000030718">
    <property type="component" value="Segment"/>
</dbReference>
<reference evidence="2 3" key="1">
    <citation type="submission" date="2014-10" db="EMBL/GenBank/DDBJ databases">
        <title>VR bacteriophages - a small but diverse group of low-temperature viruses.</title>
        <authorList>
            <person name="Kaliniene L."/>
            <person name="Meskys R."/>
            <person name="Simoliunas E."/>
            <person name="Zajanckauskaite A."/>
            <person name="Truncaite L."/>
        </authorList>
    </citation>
    <scope>NUCLEOTIDE SEQUENCE [LARGE SCALE GENOMIC DNA]</scope>
</reference>
<evidence type="ECO:0000313" key="2">
    <source>
        <dbReference type="EMBL" id="AIZ02912.1"/>
    </source>
</evidence>
<organism evidence="2 3">
    <name type="scientific">Escherichia phage vB_EcoM_VR26</name>
    <dbReference type="NCBI Taxonomy" id="1567029"/>
    <lineage>
        <taxon>Viruses</taxon>
        <taxon>Duplodnaviria</taxon>
        <taxon>Heunggongvirae</taxon>
        <taxon>Uroviricota</taxon>
        <taxon>Caudoviricetes</taxon>
        <taxon>Pantevenvirales</taxon>
        <taxon>Straboviridae</taxon>
        <taxon>Tevenvirinae</taxon>
        <taxon>Gaprivervirus</taxon>
        <taxon>Gaprivervirus vr26</taxon>
    </lineage>
</organism>
<dbReference type="KEGG" id="vg:26640568"/>
<protein>
    <submittedName>
        <fullName evidence="2">Uncharacterized protein</fullName>
    </submittedName>
</protein>
<dbReference type="EMBL" id="KP007362">
    <property type="protein sequence ID" value="AIZ02912.1"/>
    <property type="molecule type" value="Genomic_DNA"/>
</dbReference>
<feature type="transmembrane region" description="Helical" evidence="1">
    <location>
        <begin position="7"/>
        <end position="27"/>
    </location>
</feature>
<keyword evidence="1" id="KW-0472">Membrane</keyword>
<evidence type="ECO:0000313" key="3">
    <source>
        <dbReference type="Proteomes" id="UP000030718"/>
    </source>
</evidence>
<accession>A0A0A7HDS4</accession>
<keyword evidence="1" id="KW-1133">Transmembrane helix</keyword>
<keyword evidence="3" id="KW-1185">Reference proteome</keyword>
<dbReference type="GeneID" id="26640568"/>
<proteinExistence type="predicted"/>
<keyword evidence="1" id="KW-0812">Transmembrane</keyword>